<dbReference type="EMBL" id="JAEPRE010000123">
    <property type="protein sequence ID" value="KAG2232101.1"/>
    <property type="molecule type" value="Genomic_DNA"/>
</dbReference>
<gene>
    <name evidence="1" type="ORF">INT48_006778</name>
</gene>
<name>A0A8H7VRJ8_9FUNG</name>
<proteinExistence type="predicted"/>
<keyword evidence="2" id="KW-1185">Reference proteome</keyword>
<comment type="caution">
    <text evidence="1">The sequence shown here is derived from an EMBL/GenBank/DDBJ whole genome shotgun (WGS) entry which is preliminary data.</text>
</comment>
<accession>A0A8H7VRJ8</accession>
<dbReference type="Proteomes" id="UP000613177">
    <property type="component" value="Unassembled WGS sequence"/>
</dbReference>
<sequence length="40" mass="4613">LNVPEVSEDSEASKIQLYKKMQSFHFTERAAQNLQNKLCS</sequence>
<reference evidence="1" key="1">
    <citation type="submission" date="2021-01" db="EMBL/GenBank/DDBJ databases">
        <title>Metabolic potential, ecology and presence of endohyphal bacteria is reflected in genomic diversity of Mucoromycotina.</title>
        <authorList>
            <person name="Muszewska A."/>
            <person name="Okrasinska A."/>
            <person name="Steczkiewicz K."/>
            <person name="Drgas O."/>
            <person name="Orlowska M."/>
            <person name="Perlinska-Lenart U."/>
            <person name="Aleksandrzak-Piekarczyk T."/>
            <person name="Szatraj K."/>
            <person name="Zielenkiewicz U."/>
            <person name="Pilsyk S."/>
            <person name="Malc E."/>
            <person name="Mieczkowski P."/>
            <person name="Kruszewska J.S."/>
            <person name="Biernat P."/>
            <person name="Pawlowska J."/>
        </authorList>
    </citation>
    <scope>NUCLEOTIDE SEQUENCE</scope>
    <source>
        <strain evidence="1">WA0000018081</strain>
    </source>
</reference>
<feature type="non-terminal residue" evidence="1">
    <location>
        <position position="1"/>
    </location>
</feature>
<evidence type="ECO:0000313" key="1">
    <source>
        <dbReference type="EMBL" id="KAG2232101.1"/>
    </source>
</evidence>
<organism evidence="1 2">
    <name type="scientific">Thamnidium elegans</name>
    <dbReference type="NCBI Taxonomy" id="101142"/>
    <lineage>
        <taxon>Eukaryota</taxon>
        <taxon>Fungi</taxon>
        <taxon>Fungi incertae sedis</taxon>
        <taxon>Mucoromycota</taxon>
        <taxon>Mucoromycotina</taxon>
        <taxon>Mucoromycetes</taxon>
        <taxon>Mucorales</taxon>
        <taxon>Mucorineae</taxon>
        <taxon>Mucoraceae</taxon>
        <taxon>Thamnidium</taxon>
    </lineage>
</organism>
<dbReference type="AlphaFoldDB" id="A0A8H7VRJ8"/>
<evidence type="ECO:0000313" key="2">
    <source>
        <dbReference type="Proteomes" id="UP000613177"/>
    </source>
</evidence>
<protein>
    <submittedName>
        <fullName evidence="1">Uncharacterized protein</fullName>
    </submittedName>
</protein>